<evidence type="ECO:0000313" key="2">
    <source>
        <dbReference type="Proteomes" id="UP000176998"/>
    </source>
</evidence>
<reference evidence="1 2" key="1">
    <citation type="submission" date="2016-09" db="EMBL/GenBank/DDBJ databases">
        <authorList>
            <person name="Capua I."/>
            <person name="De Benedictis P."/>
            <person name="Joannis T."/>
            <person name="Lombin L.H."/>
            <person name="Cattoli G."/>
        </authorList>
    </citation>
    <scope>NUCLEOTIDE SEQUENCE [LARGE SCALE GENOMIC DNA]</scope>
    <source>
        <strain evidence="1 2">IMI 309357</strain>
    </source>
</reference>
<comment type="caution">
    <text evidence="1">The sequence shown here is derived from an EMBL/GenBank/DDBJ whole genome shotgun (WGS) entry which is preliminary data.</text>
</comment>
<accession>A0A1G4APP9</accession>
<name>A0A1G4APP9_9PEZI</name>
<organism evidence="1 2">
    <name type="scientific">Colletotrichum orchidophilum</name>
    <dbReference type="NCBI Taxonomy" id="1209926"/>
    <lineage>
        <taxon>Eukaryota</taxon>
        <taxon>Fungi</taxon>
        <taxon>Dikarya</taxon>
        <taxon>Ascomycota</taxon>
        <taxon>Pezizomycotina</taxon>
        <taxon>Sordariomycetes</taxon>
        <taxon>Hypocreomycetidae</taxon>
        <taxon>Glomerellales</taxon>
        <taxon>Glomerellaceae</taxon>
        <taxon>Colletotrichum</taxon>
    </lineage>
</organism>
<gene>
    <name evidence="1" type="ORF">CORC01_13665</name>
</gene>
<evidence type="ECO:0000313" key="1">
    <source>
        <dbReference type="EMBL" id="OHE91043.1"/>
    </source>
</evidence>
<dbReference type="Proteomes" id="UP000176998">
    <property type="component" value="Unassembled WGS sequence"/>
</dbReference>
<keyword evidence="2" id="KW-1185">Reference proteome</keyword>
<proteinExistence type="predicted"/>
<dbReference type="AlphaFoldDB" id="A0A1G4APP9"/>
<dbReference type="GeneID" id="34566791"/>
<sequence length="66" mass="7557">MVRSSVLRFVKRSTVECWRRVSCVVWVSLLSCRGGWLRWSGESAGPSTITVVNAPRRKTFPCQEEK</sequence>
<dbReference type="PROSITE" id="PS51257">
    <property type="entry name" value="PROKAR_LIPOPROTEIN"/>
    <property type="match status" value="1"/>
</dbReference>
<dbReference type="EMBL" id="MJBS01000205">
    <property type="protein sequence ID" value="OHE91043.1"/>
    <property type="molecule type" value="Genomic_DNA"/>
</dbReference>
<dbReference type="RefSeq" id="XP_022468217.1">
    <property type="nucleotide sequence ID" value="XM_022625281.1"/>
</dbReference>
<protein>
    <submittedName>
        <fullName evidence="1">Uncharacterized protein</fullName>
    </submittedName>
</protein>